<evidence type="ECO:0000256" key="3">
    <source>
        <dbReference type="SAM" id="MobiDB-lite"/>
    </source>
</evidence>
<feature type="region of interest" description="Disordered" evidence="3">
    <location>
        <begin position="261"/>
        <end position="283"/>
    </location>
</feature>
<dbReference type="RefSeq" id="WP_398277666.1">
    <property type="nucleotide sequence ID" value="NZ_JBITLV010000002.1"/>
</dbReference>
<evidence type="ECO:0000313" key="6">
    <source>
        <dbReference type="Proteomes" id="UP001612915"/>
    </source>
</evidence>
<evidence type="ECO:0000256" key="2">
    <source>
        <dbReference type="ARBA" id="ARBA00022840"/>
    </source>
</evidence>
<feature type="domain" description="ABC transporter" evidence="4">
    <location>
        <begin position="19"/>
        <end position="256"/>
    </location>
</feature>
<evidence type="ECO:0000259" key="4">
    <source>
        <dbReference type="PROSITE" id="PS50893"/>
    </source>
</evidence>
<accession>A0ABW8AKQ3</accession>
<dbReference type="PROSITE" id="PS50893">
    <property type="entry name" value="ABC_TRANSPORTER_2"/>
    <property type="match status" value="1"/>
</dbReference>
<dbReference type="Gene3D" id="3.40.50.300">
    <property type="entry name" value="P-loop containing nucleotide triphosphate hydrolases"/>
    <property type="match status" value="1"/>
</dbReference>
<evidence type="ECO:0000313" key="5">
    <source>
        <dbReference type="EMBL" id="MFI7586955.1"/>
    </source>
</evidence>
<dbReference type="InterPro" id="IPR050107">
    <property type="entry name" value="ABC_carbohydrate_import_ATPase"/>
</dbReference>
<dbReference type="Proteomes" id="UP001612915">
    <property type="component" value="Unassembled WGS sequence"/>
</dbReference>
<protein>
    <submittedName>
        <fullName evidence="5">ATP-binding cassette domain-containing protein</fullName>
    </submittedName>
</protein>
<keyword evidence="2 5" id="KW-0067">ATP-binding</keyword>
<proteinExistence type="predicted"/>
<sequence>MTTAVPESAVPASSLAPLLSLRGVRKSFGAVDVLKGVDLDVRAGRVTALVGDNGAGKSTLIKGIAGIHTFDSGDYTFDGRSVSVSSPRDSNALGIEVVYQDLALCDNLDVVHNMFLGRELKKAGLLDEDTMEKRAKETLAGLSVRTLKSVRTHVSALSGGQRQTVAIARSVLWDARIVILDEPTAALGVAQTEQVLLLVRRLADRGLGVVLISHNLNDVFQVADDIAVLYLGQMVAQVDAKTVNNNQVVELITAGRSGHLGLPGTNGGMPSLEHADGTGQEAH</sequence>
<keyword evidence="1" id="KW-0547">Nucleotide-binding</keyword>
<comment type="caution">
    <text evidence="5">The sequence shown here is derived from an EMBL/GenBank/DDBJ whole genome shotgun (WGS) entry which is preliminary data.</text>
</comment>
<dbReference type="InterPro" id="IPR003439">
    <property type="entry name" value="ABC_transporter-like_ATP-bd"/>
</dbReference>
<reference evidence="5 6" key="1">
    <citation type="submission" date="2024-10" db="EMBL/GenBank/DDBJ databases">
        <title>The Natural Products Discovery Center: Release of the First 8490 Sequenced Strains for Exploring Actinobacteria Biosynthetic Diversity.</title>
        <authorList>
            <person name="Kalkreuter E."/>
            <person name="Kautsar S.A."/>
            <person name="Yang D."/>
            <person name="Bader C.D."/>
            <person name="Teijaro C.N."/>
            <person name="Fluegel L."/>
            <person name="Davis C.M."/>
            <person name="Simpson J.R."/>
            <person name="Lauterbach L."/>
            <person name="Steele A.D."/>
            <person name="Gui C."/>
            <person name="Meng S."/>
            <person name="Li G."/>
            <person name="Viehrig K."/>
            <person name="Ye F."/>
            <person name="Su P."/>
            <person name="Kiefer A.F."/>
            <person name="Nichols A."/>
            <person name="Cepeda A.J."/>
            <person name="Yan W."/>
            <person name="Fan B."/>
            <person name="Jiang Y."/>
            <person name="Adhikari A."/>
            <person name="Zheng C.-J."/>
            <person name="Schuster L."/>
            <person name="Cowan T.M."/>
            <person name="Smanski M.J."/>
            <person name="Chevrette M.G."/>
            <person name="De Carvalho L.P.S."/>
            <person name="Shen B."/>
        </authorList>
    </citation>
    <scope>NUCLEOTIDE SEQUENCE [LARGE SCALE GENOMIC DNA]</scope>
    <source>
        <strain evidence="5 6">NPDC049639</strain>
    </source>
</reference>
<dbReference type="InterPro" id="IPR027417">
    <property type="entry name" value="P-loop_NTPase"/>
</dbReference>
<organism evidence="5 6">
    <name type="scientific">Spongisporangium articulatum</name>
    <dbReference type="NCBI Taxonomy" id="3362603"/>
    <lineage>
        <taxon>Bacteria</taxon>
        <taxon>Bacillati</taxon>
        <taxon>Actinomycetota</taxon>
        <taxon>Actinomycetes</taxon>
        <taxon>Kineosporiales</taxon>
        <taxon>Kineosporiaceae</taxon>
        <taxon>Spongisporangium</taxon>
    </lineage>
</organism>
<dbReference type="SUPFAM" id="SSF52540">
    <property type="entry name" value="P-loop containing nucleoside triphosphate hydrolases"/>
    <property type="match status" value="1"/>
</dbReference>
<dbReference type="Pfam" id="PF00005">
    <property type="entry name" value="ABC_tran"/>
    <property type="match status" value="1"/>
</dbReference>
<gene>
    <name evidence="5" type="ORF">ACIB24_07755</name>
</gene>
<dbReference type="GO" id="GO:0005524">
    <property type="term" value="F:ATP binding"/>
    <property type="evidence" value="ECO:0007669"/>
    <property type="project" value="UniProtKB-KW"/>
</dbReference>
<dbReference type="InterPro" id="IPR003593">
    <property type="entry name" value="AAA+_ATPase"/>
</dbReference>
<evidence type="ECO:0000256" key="1">
    <source>
        <dbReference type="ARBA" id="ARBA00022741"/>
    </source>
</evidence>
<dbReference type="CDD" id="cd03216">
    <property type="entry name" value="ABC_Carb_Monos_I"/>
    <property type="match status" value="1"/>
</dbReference>
<dbReference type="PANTHER" id="PTHR43790:SF8">
    <property type="entry name" value="SUGAR ABC TRANSPORTER ATP-BINDING PROTEIN"/>
    <property type="match status" value="1"/>
</dbReference>
<dbReference type="EMBL" id="JBITLV010000002">
    <property type="protein sequence ID" value="MFI7586955.1"/>
    <property type="molecule type" value="Genomic_DNA"/>
</dbReference>
<dbReference type="PANTHER" id="PTHR43790">
    <property type="entry name" value="CARBOHYDRATE TRANSPORT ATP-BINDING PROTEIN MG119-RELATED"/>
    <property type="match status" value="1"/>
</dbReference>
<keyword evidence="6" id="KW-1185">Reference proteome</keyword>
<name>A0ABW8AKQ3_9ACTN</name>
<dbReference type="SMART" id="SM00382">
    <property type="entry name" value="AAA"/>
    <property type="match status" value="1"/>
</dbReference>